<dbReference type="Proteomes" id="UP000254330">
    <property type="component" value="Unassembled WGS sequence"/>
</dbReference>
<reference evidence="3 5" key="2">
    <citation type="submission" date="2019-03" db="EMBL/GenBank/DDBJ databases">
        <title>Genomic Encyclopedia of Type Strains, Phase IV (KMG-IV): sequencing the most valuable type-strain genomes for metagenomic binning, comparative biology and taxonomic classification.</title>
        <authorList>
            <person name="Goeker M."/>
        </authorList>
    </citation>
    <scope>NUCLEOTIDE SEQUENCE [LARGE SCALE GENOMIC DNA]</scope>
    <source>
        <strain evidence="3 5">DSM 20580</strain>
    </source>
</reference>
<dbReference type="Pfam" id="PF01323">
    <property type="entry name" value="DSBA"/>
    <property type="match status" value="1"/>
</dbReference>
<sequence length="210" mass="24110">MKIEIFSDFTCPFCYIGKTKLANAIEKVELDEAPNMIFRKYEIHPEIEGSIDIPYKDYMLDMMGGNQRKLDEFLEELTAHAKEVGLDFNFDTMIGANTADAHRLGKWVASENLDQQYTDLLMKAHFTDGKDLSDRNFLYTVIEQIGLSKEIAKEVLEEDKFAYELEMDQYAAQQIGVESAPFFVFDNRFGIIGVEPEEVFTRTLKQVTGN</sequence>
<reference evidence="2 4" key="1">
    <citation type="submission" date="2018-06" db="EMBL/GenBank/DDBJ databases">
        <authorList>
            <consortium name="Pathogen Informatics"/>
            <person name="Doyle S."/>
        </authorList>
    </citation>
    <scope>NUCLEOTIDE SEQUENCE [LARGE SCALE GENOMIC DNA]</scope>
    <source>
        <strain evidence="2 4">NCTC10597</strain>
    </source>
</reference>
<dbReference type="GO" id="GO:0016853">
    <property type="term" value="F:isomerase activity"/>
    <property type="evidence" value="ECO:0007669"/>
    <property type="project" value="UniProtKB-KW"/>
</dbReference>
<dbReference type="EMBL" id="SNZG01000006">
    <property type="protein sequence ID" value="TDR41316.1"/>
    <property type="molecule type" value="Genomic_DNA"/>
</dbReference>
<protein>
    <submittedName>
        <fullName evidence="2">DSBA-like thioredoxin domain</fullName>
    </submittedName>
    <submittedName>
        <fullName evidence="3">DsbA family dithiol-disulfide isomerase</fullName>
    </submittedName>
</protein>
<evidence type="ECO:0000313" key="2">
    <source>
        <dbReference type="EMBL" id="STX09821.1"/>
    </source>
</evidence>
<dbReference type="CDD" id="cd03024">
    <property type="entry name" value="DsbA_FrnE"/>
    <property type="match status" value="1"/>
</dbReference>
<dbReference type="Gene3D" id="3.40.30.10">
    <property type="entry name" value="Glutaredoxin"/>
    <property type="match status" value="1"/>
</dbReference>
<dbReference type="GO" id="GO:0016491">
    <property type="term" value="F:oxidoreductase activity"/>
    <property type="evidence" value="ECO:0007669"/>
    <property type="project" value="InterPro"/>
</dbReference>
<evidence type="ECO:0000259" key="1">
    <source>
        <dbReference type="Pfam" id="PF01323"/>
    </source>
</evidence>
<dbReference type="InterPro" id="IPR036249">
    <property type="entry name" value="Thioredoxin-like_sf"/>
</dbReference>
<evidence type="ECO:0000313" key="5">
    <source>
        <dbReference type="Proteomes" id="UP000294641"/>
    </source>
</evidence>
<comment type="caution">
    <text evidence="2">The sequence shown here is derived from an EMBL/GenBank/DDBJ whole genome shotgun (WGS) entry which is preliminary data.</text>
</comment>
<dbReference type="Proteomes" id="UP000294641">
    <property type="component" value="Unassembled WGS sequence"/>
</dbReference>
<feature type="domain" description="DSBA-like thioredoxin" evidence="1">
    <location>
        <begin position="3"/>
        <end position="204"/>
    </location>
</feature>
<dbReference type="PANTHER" id="PTHR13887:SF41">
    <property type="entry name" value="THIOREDOXIN SUPERFAMILY PROTEIN"/>
    <property type="match status" value="1"/>
</dbReference>
<dbReference type="EMBL" id="UGNP01000001">
    <property type="protein sequence ID" value="STX09821.1"/>
    <property type="molecule type" value="Genomic_DNA"/>
</dbReference>
<proteinExistence type="predicted"/>
<gene>
    <name evidence="3" type="ORF">DFR61_1069</name>
    <name evidence="2" type="ORF">NCTC10597_01523</name>
</gene>
<dbReference type="PANTHER" id="PTHR13887">
    <property type="entry name" value="GLUTATHIONE S-TRANSFERASE KAPPA"/>
    <property type="match status" value="1"/>
</dbReference>
<keyword evidence="5" id="KW-1185">Reference proteome</keyword>
<dbReference type="RefSeq" id="WP_166636062.1">
    <property type="nucleotide sequence ID" value="NZ_BJUE01000003.1"/>
</dbReference>
<dbReference type="SUPFAM" id="SSF52833">
    <property type="entry name" value="Thioredoxin-like"/>
    <property type="match status" value="1"/>
</dbReference>
<name>A0A8B4QAU6_9BACL</name>
<dbReference type="InterPro" id="IPR001853">
    <property type="entry name" value="DSBA-like_thioredoxin_dom"/>
</dbReference>
<evidence type="ECO:0000313" key="4">
    <source>
        <dbReference type="Proteomes" id="UP000254330"/>
    </source>
</evidence>
<dbReference type="AlphaFoldDB" id="A0A8B4QAU6"/>
<accession>A0A8B4QAU6</accession>
<keyword evidence="3" id="KW-0413">Isomerase</keyword>
<organism evidence="2 4">
    <name type="scientific">Kurthia zopfii</name>
    <dbReference type="NCBI Taxonomy" id="1650"/>
    <lineage>
        <taxon>Bacteria</taxon>
        <taxon>Bacillati</taxon>
        <taxon>Bacillota</taxon>
        <taxon>Bacilli</taxon>
        <taxon>Bacillales</taxon>
        <taxon>Caryophanaceae</taxon>
        <taxon>Kurthia</taxon>
    </lineage>
</organism>
<evidence type="ECO:0000313" key="3">
    <source>
        <dbReference type="EMBL" id="TDR41316.1"/>
    </source>
</evidence>